<comment type="caution">
    <text evidence="3">The sequence shown here is derived from an EMBL/GenBank/DDBJ whole genome shotgun (WGS) entry which is preliminary data.</text>
</comment>
<dbReference type="Pfam" id="PF12146">
    <property type="entry name" value="Hydrolase_4"/>
    <property type="match status" value="1"/>
</dbReference>
<feature type="region of interest" description="Disordered" evidence="1">
    <location>
        <begin position="275"/>
        <end position="304"/>
    </location>
</feature>
<dbReference type="SUPFAM" id="SSF53474">
    <property type="entry name" value="alpha/beta-Hydrolases"/>
    <property type="match status" value="1"/>
</dbReference>
<keyword evidence="4" id="KW-1185">Reference proteome</keyword>
<reference evidence="3 4" key="1">
    <citation type="submission" date="2023-08" db="EMBL/GenBank/DDBJ databases">
        <title>Black Yeasts Isolated from many extreme environments.</title>
        <authorList>
            <person name="Coleine C."/>
            <person name="Stajich J.E."/>
            <person name="Selbmann L."/>
        </authorList>
    </citation>
    <scope>NUCLEOTIDE SEQUENCE [LARGE SCALE GENOMIC DNA]</scope>
    <source>
        <strain evidence="3 4">CCFEE 5935</strain>
    </source>
</reference>
<protein>
    <recommendedName>
        <fullName evidence="2">Serine aminopeptidase S33 domain-containing protein</fullName>
    </recommendedName>
</protein>
<dbReference type="EMBL" id="JAVRRT010000010">
    <property type="protein sequence ID" value="KAK5168225.1"/>
    <property type="molecule type" value="Genomic_DNA"/>
</dbReference>
<gene>
    <name evidence="3" type="ORF">LTR77_006794</name>
</gene>
<dbReference type="Proteomes" id="UP001337655">
    <property type="component" value="Unassembled WGS sequence"/>
</dbReference>
<sequence>MTAYFNVQEHRIPTTHIREYPRALADDQDDVLQLAVKQYTPKESKGISQQAVTCIGAHANGFPKELYEPLWDELYSRLRETNIYISSIWIADVAHQGTSGVLNEEKLGNDPSWADHPRDLFLMINHFRKHMQRPLIGIGHSMGGCNLVNLSLMHPRLFTTLILIDPVIQRLPSAEGNLGPASASIRRREVWPSRAAAAEKLRSSPFYQKWDSRVLDRWIQYGLRDTPTYIHPNAASSRTATPIISADPIASTIESDREVTLTTTKHQEVMTFLRPNLPTKDYPHPEKDPNPLTHPDIDPSASPNSPFYNPVPIATFHKLPFVRPSVFYIFGDPAAGAFLSAPVMKADKLAHTGTGVGGSGGVKKLRVSSVTFDGVGHLIPMEIVGRTADACTNWLVPELQRWRNNEERARKEWAAVPKRQKAMLSEEYVKAMTGDLKGKAGGRSRL</sequence>
<evidence type="ECO:0000256" key="1">
    <source>
        <dbReference type="SAM" id="MobiDB-lite"/>
    </source>
</evidence>
<dbReference type="GeneID" id="89928133"/>
<name>A0AAV9P980_9PEZI</name>
<evidence type="ECO:0000259" key="2">
    <source>
        <dbReference type="Pfam" id="PF12146"/>
    </source>
</evidence>
<dbReference type="InterPro" id="IPR029058">
    <property type="entry name" value="AB_hydrolase_fold"/>
</dbReference>
<organism evidence="3 4">
    <name type="scientific">Saxophila tyrrhenica</name>
    <dbReference type="NCBI Taxonomy" id="1690608"/>
    <lineage>
        <taxon>Eukaryota</taxon>
        <taxon>Fungi</taxon>
        <taxon>Dikarya</taxon>
        <taxon>Ascomycota</taxon>
        <taxon>Pezizomycotina</taxon>
        <taxon>Dothideomycetes</taxon>
        <taxon>Dothideomycetidae</taxon>
        <taxon>Mycosphaerellales</taxon>
        <taxon>Extremaceae</taxon>
        <taxon>Saxophila</taxon>
    </lineage>
</organism>
<dbReference type="InterPro" id="IPR022742">
    <property type="entry name" value="Hydrolase_4"/>
</dbReference>
<evidence type="ECO:0000313" key="4">
    <source>
        <dbReference type="Proteomes" id="UP001337655"/>
    </source>
</evidence>
<proteinExistence type="predicted"/>
<dbReference type="AlphaFoldDB" id="A0AAV9P980"/>
<evidence type="ECO:0000313" key="3">
    <source>
        <dbReference type="EMBL" id="KAK5168225.1"/>
    </source>
</evidence>
<feature type="domain" description="Serine aminopeptidase S33" evidence="2">
    <location>
        <begin position="96"/>
        <end position="173"/>
    </location>
</feature>
<accession>A0AAV9P980</accession>
<dbReference type="Gene3D" id="3.40.50.1820">
    <property type="entry name" value="alpha/beta hydrolase"/>
    <property type="match status" value="1"/>
</dbReference>
<dbReference type="RefSeq" id="XP_064657835.1">
    <property type="nucleotide sequence ID" value="XM_064804034.1"/>
</dbReference>